<keyword evidence="6 8" id="KW-0067">ATP-binding</keyword>
<dbReference type="InterPro" id="IPR023005">
    <property type="entry name" value="Nucleoside_diP_kinase_AS"/>
</dbReference>
<organism evidence="10 11">
    <name type="scientific">Sphaerochaeta associata</name>
    <dbReference type="NCBI Taxonomy" id="1129264"/>
    <lineage>
        <taxon>Bacteria</taxon>
        <taxon>Pseudomonadati</taxon>
        <taxon>Spirochaetota</taxon>
        <taxon>Spirochaetia</taxon>
        <taxon>Spirochaetales</taxon>
        <taxon>Sphaerochaetaceae</taxon>
        <taxon>Sphaerochaeta</taxon>
    </lineage>
</organism>
<dbReference type="EC" id="2.7.4.6" evidence="8"/>
<gene>
    <name evidence="10" type="ORF">MUG09_09430</name>
</gene>
<dbReference type="Proteomes" id="UP000829708">
    <property type="component" value="Chromosome"/>
</dbReference>
<evidence type="ECO:0000313" key="10">
    <source>
        <dbReference type="EMBL" id="UOM49778.1"/>
    </source>
</evidence>
<reference evidence="11" key="1">
    <citation type="journal article" date="2024" name="J Bioinform Genom">
        <title>Complete genome sequence of the type strain bacterium Sphaerochaeta associata GLS2t (VKM B-2742)t.</title>
        <authorList>
            <person name="Troshina O.Y."/>
            <person name="Tepeeva A.N."/>
            <person name="Arzamasceva V.O."/>
            <person name="Whitman W.B."/>
            <person name="Varghese N."/>
            <person name="Shapiro N."/>
            <person name="Woyke T."/>
            <person name="Kripides N.C."/>
            <person name="Vasilenko O.V."/>
        </authorList>
    </citation>
    <scope>NUCLEOTIDE SEQUENCE [LARGE SCALE GENOMIC DNA]</scope>
    <source>
        <strain evidence="11">GLS2T</strain>
    </source>
</reference>
<comment type="caution">
    <text evidence="7">Lacks conserved residue(s) required for the propagation of feature annotation.</text>
</comment>
<evidence type="ECO:0000256" key="4">
    <source>
        <dbReference type="ARBA" id="ARBA00022741"/>
    </source>
</evidence>
<keyword evidence="3 8" id="KW-0808">Transferase</keyword>
<dbReference type="PROSITE" id="PS51374">
    <property type="entry name" value="NDPK_LIKE"/>
    <property type="match status" value="1"/>
</dbReference>
<evidence type="ECO:0000313" key="11">
    <source>
        <dbReference type="Proteomes" id="UP000829708"/>
    </source>
</evidence>
<evidence type="ECO:0000256" key="5">
    <source>
        <dbReference type="ARBA" id="ARBA00022777"/>
    </source>
</evidence>
<sequence>MEQSLSYVLVTPYTVAKSRTGGVLSRLLSRISLELVGAQMVAMDQHIAGAFASIIKNRKKVEGFKISDLLSDYIQQSMGPSLGVRHRSLLLLFRGENPCEQLATVVGSFQKETGSVETVIGESIRDTYADLIFTDESQEKIRYFEPAVITAQTQGEADETLALFMPWLAKESNIVINRPPEYYADVQRTLVIIKPDNWKYASSRPGMIIDMFSRSGLRIVGIKVLKMSVSQALQFYGPTKEGLKAKLAPIYGMQARELLEHEFNVHLDVQMQDMLTTSFGDKYSEEQFERIVEFMAGLKPSDCKAEDLEKPGLVKCMVLVYEGKDAVQKIRTILGATDPNKAAAGTIRREFGSNIRVNAAHASDSPENAIREMGVLKAQENTCCTLLAEYFDSKATASRR</sequence>
<evidence type="ECO:0000256" key="3">
    <source>
        <dbReference type="ARBA" id="ARBA00022679"/>
    </source>
</evidence>
<dbReference type="PROSITE" id="PS00469">
    <property type="entry name" value="NDPK"/>
    <property type="match status" value="1"/>
</dbReference>
<dbReference type="Pfam" id="PF00334">
    <property type="entry name" value="NDK"/>
    <property type="match status" value="2"/>
</dbReference>
<dbReference type="RefSeq" id="WP_244771172.1">
    <property type="nucleotide sequence ID" value="NZ_CP094929.1"/>
</dbReference>
<evidence type="ECO:0000256" key="6">
    <source>
        <dbReference type="ARBA" id="ARBA00022840"/>
    </source>
</evidence>
<proteinExistence type="inferred from homology"/>
<accession>A0ABY4D656</accession>
<dbReference type="InterPro" id="IPR036850">
    <property type="entry name" value="NDK-like_dom_sf"/>
</dbReference>
<keyword evidence="4 8" id="KW-0547">Nucleotide-binding</keyword>
<dbReference type="PANTHER" id="PTHR11349">
    <property type="entry name" value="NUCLEOSIDE DIPHOSPHATE KINASE"/>
    <property type="match status" value="1"/>
</dbReference>
<dbReference type="GO" id="GO:0016301">
    <property type="term" value="F:kinase activity"/>
    <property type="evidence" value="ECO:0007669"/>
    <property type="project" value="UniProtKB-KW"/>
</dbReference>
<keyword evidence="11" id="KW-1185">Reference proteome</keyword>
<dbReference type="SMART" id="SM00562">
    <property type="entry name" value="NDK"/>
    <property type="match status" value="1"/>
</dbReference>
<comment type="similarity">
    <text evidence="2 7">Belongs to the NDK family.</text>
</comment>
<evidence type="ECO:0000256" key="7">
    <source>
        <dbReference type="PROSITE-ProRule" id="PRU00706"/>
    </source>
</evidence>
<dbReference type="InterPro" id="IPR034907">
    <property type="entry name" value="NDK-like_dom"/>
</dbReference>
<name>A0ABY4D656_9SPIR</name>
<dbReference type="SUPFAM" id="SSF54919">
    <property type="entry name" value="Nucleoside diphosphate kinase, NDK"/>
    <property type="match status" value="2"/>
</dbReference>
<evidence type="ECO:0000256" key="1">
    <source>
        <dbReference type="ARBA" id="ARBA00001946"/>
    </source>
</evidence>
<protein>
    <recommendedName>
        <fullName evidence="8">Nucleoside diphosphate kinase</fullName>
        <ecNumber evidence="8">2.7.4.6</ecNumber>
    </recommendedName>
</protein>
<dbReference type="EMBL" id="CP094929">
    <property type="protein sequence ID" value="UOM49778.1"/>
    <property type="molecule type" value="Genomic_DNA"/>
</dbReference>
<dbReference type="Gene3D" id="3.30.70.141">
    <property type="entry name" value="Nucleoside diphosphate kinase-like domain"/>
    <property type="match status" value="2"/>
</dbReference>
<evidence type="ECO:0000256" key="8">
    <source>
        <dbReference type="RuleBase" id="RU004013"/>
    </source>
</evidence>
<evidence type="ECO:0000256" key="2">
    <source>
        <dbReference type="ARBA" id="ARBA00008142"/>
    </source>
</evidence>
<feature type="domain" description="Nucleoside diphosphate kinase-like" evidence="9">
    <location>
        <begin position="186"/>
        <end position="384"/>
    </location>
</feature>
<keyword evidence="5 8" id="KW-0418">Kinase</keyword>
<evidence type="ECO:0000259" key="9">
    <source>
        <dbReference type="SMART" id="SM00562"/>
    </source>
</evidence>
<comment type="catalytic activity">
    <reaction evidence="8">
        <text>a 2'-deoxyribonucleoside 5'-diphosphate + ATP = a 2'-deoxyribonucleoside 5'-triphosphate + ADP</text>
        <dbReference type="Rhea" id="RHEA:44640"/>
        <dbReference type="ChEBI" id="CHEBI:30616"/>
        <dbReference type="ChEBI" id="CHEBI:61560"/>
        <dbReference type="ChEBI" id="CHEBI:73316"/>
        <dbReference type="ChEBI" id="CHEBI:456216"/>
        <dbReference type="EC" id="2.7.4.6"/>
    </reaction>
</comment>
<comment type="cofactor">
    <cofactor evidence="1">
        <name>Mg(2+)</name>
        <dbReference type="ChEBI" id="CHEBI:18420"/>
    </cofactor>
</comment>